<keyword evidence="1" id="KW-0472">Membrane</keyword>
<comment type="caution">
    <text evidence="2">The sequence shown here is derived from an EMBL/GenBank/DDBJ whole genome shotgun (WGS) entry which is preliminary data.</text>
</comment>
<reference evidence="2 3" key="1">
    <citation type="submission" date="2019-06" db="EMBL/GenBank/DDBJ databases">
        <title>A chromosome-scale genome assembly of the striped catfish, Pangasianodon hypophthalmus.</title>
        <authorList>
            <person name="Wen M."/>
            <person name="Zahm M."/>
            <person name="Roques C."/>
            <person name="Cabau C."/>
            <person name="Klopp C."/>
            <person name="Donnadieu C."/>
            <person name="Jouanno E."/>
            <person name="Avarre J.-C."/>
            <person name="Campet M."/>
            <person name="Ha T.T.T."/>
            <person name="Dugue R."/>
            <person name="Lampietro C."/>
            <person name="Louis A."/>
            <person name="Herpin A."/>
            <person name="Echchiki A."/>
            <person name="Berthelot C."/>
            <person name="Parey E."/>
            <person name="Roest-Crollius H."/>
            <person name="Braasch I."/>
            <person name="Postlethwait J."/>
            <person name="Bobe J."/>
            <person name="Montfort J."/>
            <person name="Bouchez O."/>
            <person name="Begum T."/>
            <person name="Schartl M."/>
            <person name="Guiguen Y."/>
        </authorList>
    </citation>
    <scope>NUCLEOTIDE SEQUENCE [LARGE SCALE GENOMIC DNA]</scope>
    <source>
        <strain evidence="2 3">Indonesia</strain>
        <tissue evidence="2">Blood</tissue>
    </source>
</reference>
<name>A0A5N5N6Y8_PANHP</name>
<protein>
    <submittedName>
        <fullName evidence="2">Uncharacterized protein</fullName>
    </submittedName>
</protein>
<dbReference type="Proteomes" id="UP000327468">
    <property type="component" value="Chromosome 10"/>
</dbReference>
<sequence length="126" mass="13286">MTIFFQDELSGAAQSIVVVLVVVFILLLLLSLTLELSIQISLANESKSLLSPPTREAGARTAASCLVAAALQSQSRLGGVVEQRQKGSGVNENTLPGLFLWDLAACENRLTPPGQCSGGIFDLSSR</sequence>
<proteinExistence type="predicted"/>
<organism evidence="2 3">
    <name type="scientific">Pangasianodon hypophthalmus</name>
    <name type="common">Striped catfish</name>
    <name type="synonym">Helicophagus hypophthalmus</name>
    <dbReference type="NCBI Taxonomy" id="310915"/>
    <lineage>
        <taxon>Eukaryota</taxon>
        <taxon>Metazoa</taxon>
        <taxon>Chordata</taxon>
        <taxon>Craniata</taxon>
        <taxon>Vertebrata</taxon>
        <taxon>Euteleostomi</taxon>
        <taxon>Actinopterygii</taxon>
        <taxon>Neopterygii</taxon>
        <taxon>Teleostei</taxon>
        <taxon>Ostariophysi</taxon>
        <taxon>Siluriformes</taxon>
        <taxon>Pangasiidae</taxon>
        <taxon>Pangasianodon</taxon>
    </lineage>
</organism>
<keyword evidence="3" id="KW-1185">Reference proteome</keyword>
<evidence type="ECO:0000313" key="2">
    <source>
        <dbReference type="EMBL" id="KAB5562471.1"/>
    </source>
</evidence>
<evidence type="ECO:0000256" key="1">
    <source>
        <dbReference type="SAM" id="Phobius"/>
    </source>
</evidence>
<accession>A0A5N5N6Y8</accession>
<evidence type="ECO:0000313" key="3">
    <source>
        <dbReference type="Proteomes" id="UP000327468"/>
    </source>
</evidence>
<dbReference type="AlphaFoldDB" id="A0A5N5N6Y8"/>
<dbReference type="EMBL" id="VFJC01000011">
    <property type="protein sequence ID" value="KAB5562471.1"/>
    <property type="molecule type" value="Genomic_DNA"/>
</dbReference>
<keyword evidence="1" id="KW-0812">Transmembrane</keyword>
<keyword evidence="1" id="KW-1133">Transmembrane helix</keyword>
<feature type="transmembrane region" description="Helical" evidence="1">
    <location>
        <begin position="12"/>
        <end position="32"/>
    </location>
</feature>
<gene>
    <name evidence="2" type="ORF">PHYPO_G00018130</name>
</gene>